<dbReference type="OrthoDB" id="3253137at2759"/>
<dbReference type="STRING" id="870435.A0A0C3PEZ9"/>
<evidence type="ECO:0000256" key="1">
    <source>
        <dbReference type="SAM" id="MobiDB-lite"/>
    </source>
</evidence>
<dbReference type="AlphaFoldDB" id="A0A0C3PEZ9"/>
<reference evidence="3" key="2">
    <citation type="submission" date="2015-01" db="EMBL/GenBank/DDBJ databases">
        <title>Evolutionary Origins and Diversification of the Mycorrhizal Mutualists.</title>
        <authorList>
            <consortium name="DOE Joint Genome Institute"/>
            <consortium name="Mycorrhizal Genomics Consortium"/>
            <person name="Kohler A."/>
            <person name="Kuo A."/>
            <person name="Nagy L.G."/>
            <person name="Floudas D."/>
            <person name="Copeland A."/>
            <person name="Barry K.W."/>
            <person name="Cichocki N."/>
            <person name="Veneault-Fourrey C."/>
            <person name="LaButti K."/>
            <person name="Lindquist E.A."/>
            <person name="Lipzen A."/>
            <person name="Lundell T."/>
            <person name="Morin E."/>
            <person name="Murat C."/>
            <person name="Riley R."/>
            <person name="Ohm R."/>
            <person name="Sun H."/>
            <person name="Tunlid A."/>
            <person name="Henrissat B."/>
            <person name="Grigoriev I.V."/>
            <person name="Hibbett D.S."/>
            <person name="Martin F."/>
        </authorList>
    </citation>
    <scope>NUCLEOTIDE SEQUENCE [LARGE SCALE GENOMIC DNA]</scope>
    <source>
        <strain evidence="3">Marx 270</strain>
    </source>
</reference>
<dbReference type="EMBL" id="KN831947">
    <property type="protein sequence ID" value="KIO12425.1"/>
    <property type="molecule type" value="Genomic_DNA"/>
</dbReference>
<feature type="compositionally biased region" description="Polar residues" evidence="1">
    <location>
        <begin position="242"/>
        <end position="256"/>
    </location>
</feature>
<gene>
    <name evidence="2" type="ORF">M404DRAFT_115988</name>
</gene>
<name>A0A0C3PEZ9_PISTI</name>
<dbReference type="HOGENOM" id="CLU_044501_0_0_1"/>
<feature type="non-terminal residue" evidence="2">
    <location>
        <position position="346"/>
    </location>
</feature>
<keyword evidence="3" id="KW-1185">Reference proteome</keyword>
<feature type="region of interest" description="Disordered" evidence="1">
    <location>
        <begin position="93"/>
        <end position="128"/>
    </location>
</feature>
<accession>A0A0C3PEZ9</accession>
<feature type="region of interest" description="Disordered" evidence="1">
    <location>
        <begin position="288"/>
        <end position="346"/>
    </location>
</feature>
<feature type="compositionally biased region" description="Basic and acidic residues" evidence="1">
    <location>
        <begin position="312"/>
        <end position="329"/>
    </location>
</feature>
<evidence type="ECO:0000313" key="3">
    <source>
        <dbReference type="Proteomes" id="UP000054217"/>
    </source>
</evidence>
<reference evidence="2 3" key="1">
    <citation type="submission" date="2014-04" db="EMBL/GenBank/DDBJ databases">
        <authorList>
            <consortium name="DOE Joint Genome Institute"/>
            <person name="Kuo A."/>
            <person name="Kohler A."/>
            <person name="Costa M.D."/>
            <person name="Nagy L.G."/>
            <person name="Floudas D."/>
            <person name="Copeland A."/>
            <person name="Barry K.W."/>
            <person name="Cichocki N."/>
            <person name="Veneault-Fourrey C."/>
            <person name="LaButti K."/>
            <person name="Lindquist E.A."/>
            <person name="Lipzen A."/>
            <person name="Lundell T."/>
            <person name="Morin E."/>
            <person name="Murat C."/>
            <person name="Sun H."/>
            <person name="Tunlid A."/>
            <person name="Henrissat B."/>
            <person name="Grigoriev I.V."/>
            <person name="Hibbett D.S."/>
            <person name="Martin F."/>
            <person name="Nordberg H.P."/>
            <person name="Cantor M.N."/>
            <person name="Hua S.X."/>
        </authorList>
    </citation>
    <scope>NUCLEOTIDE SEQUENCE [LARGE SCALE GENOMIC DNA]</scope>
    <source>
        <strain evidence="2 3">Marx 270</strain>
    </source>
</reference>
<feature type="region of interest" description="Disordered" evidence="1">
    <location>
        <begin position="191"/>
        <end position="276"/>
    </location>
</feature>
<dbReference type="InParanoid" id="A0A0C3PEZ9"/>
<protein>
    <submittedName>
        <fullName evidence="2">Uncharacterized protein</fullName>
    </submittedName>
</protein>
<organism evidence="2 3">
    <name type="scientific">Pisolithus tinctorius Marx 270</name>
    <dbReference type="NCBI Taxonomy" id="870435"/>
    <lineage>
        <taxon>Eukaryota</taxon>
        <taxon>Fungi</taxon>
        <taxon>Dikarya</taxon>
        <taxon>Basidiomycota</taxon>
        <taxon>Agaricomycotina</taxon>
        <taxon>Agaricomycetes</taxon>
        <taxon>Agaricomycetidae</taxon>
        <taxon>Boletales</taxon>
        <taxon>Sclerodermatineae</taxon>
        <taxon>Pisolithaceae</taxon>
        <taxon>Pisolithus</taxon>
    </lineage>
</organism>
<evidence type="ECO:0000313" key="2">
    <source>
        <dbReference type="EMBL" id="KIO12425.1"/>
    </source>
</evidence>
<proteinExistence type="predicted"/>
<sequence length="346" mass="38571">TAEHYDNVLGAKMRSLVSGAIKRARLEKVEPMISYEAFVEDLDRGDSFTTSLIEVLVKEIAERRFRQSAADRGLIADRTARSLRRLSSPPAVYRERGLGRGTGGRRALDPTDYLSQPPEELDVDDDDDELGSYNAFVPVVEGARINADLYEAYRSQHIPPSEPPASDRVLPPLIEASPSPRASVWLPPASGLLHGSSSRQNPIRRPPRSRRLTDFDEFTTQRRNLARQLTVDDDPTTRPDGANTNPLLPDSSPSNIRSEDTSSTSRTSSQARRFFPFGRGRRFEIIPAPRPATSVSEDWLFPPPPGWPSASERAESMRTDEDRSDERSQAPRLRRGGLRAPEAMLS</sequence>
<feature type="compositionally biased region" description="Low complexity" evidence="1">
    <location>
        <begin position="261"/>
        <end position="276"/>
    </location>
</feature>
<dbReference type="Proteomes" id="UP000054217">
    <property type="component" value="Unassembled WGS sequence"/>
</dbReference>
<feature type="non-terminal residue" evidence="2">
    <location>
        <position position="1"/>
    </location>
</feature>
<feature type="compositionally biased region" description="Acidic residues" evidence="1">
    <location>
        <begin position="119"/>
        <end position="128"/>
    </location>
</feature>